<protein>
    <recommendedName>
        <fullName evidence="12">DNA 3'-5' helicase</fullName>
        <ecNumber evidence="12">5.6.2.4</ecNumber>
    </recommendedName>
    <alternativeName>
        <fullName evidence="13">DNA 3'-5' helicase II</fullName>
    </alternativeName>
</protein>
<keyword evidence="3" id="KW-0227">DNA damage</keyword>
<dbReference type="GO" id="GO:0003677">
    <property type="term" value="F:DNA binding"/>
    <property type="evidence" value="ECO:0007669"/>
    <property type="project" value="UniProtKB-KW"/>
</dbReference>
<evidence type="ECO:0000256" key="15">
    <source>
        <dbReference type="PROSITE-ProRule" id="PRU00560"/>
    </source>
</evidence>
<dbReference type="GO" id="GO:0005524">
    <property type="term" value="F:ATP binding"/>
    <property type="evidence" value="ECO:0007669"/>
    <property type="project" value="UniProtKB-UniRule"/>
</dbReference>
<evidence type="ECO:0000259" key="17">
    <source>
        <dbReference type="PROSITE" id="PS51198"/>
    </source>
</evidence>
<evidence type="ECO:0000256" key="2">
    <source>
        <dbReference type="ARBA" id="ARBA00022741"/>
    </source>
</evidence>
<feature type="region of interest" description="Disordered" evidence="16">
    <location>
        <begin position="927"/>
        <end position="957"/>
    </location>
</feature>
<dbReference type="InterPro" id="IPR038726">
    <property type="entry name" value="PDDEXK_AddAB-type"/>
</dbReference>
<dbReference type="GO" id="GO:0043138">
    <property type="term" value="F:3'-5' DNA helicase activity"/>
    <property type="evidence" value="ECO:0007669"/>
    <property type="project" value="UniProtKB-EC"/>
</dbReference>
<evidence type="ECO:0000259" key="18">
    <source>
        <dbReference type="PROSITE" id="PS51217"/>
    </source>
</evidence>
<dbReference type="Proteomes" id="UP000559404">
    <property type="component" value="Unassembled WGS sequence"/>
</dbReference>
<evidence type="ECO:0000256" key="14">
    <source>
        <dbReference type="ARBA" id="ARBA00048988"/>
    </source>
</evidence>
<dbReference type="InterPro" id="IPR027417">
    <property type="entry name" value="P-loop_NTPase"/>
</dbReference>
<dbReference type="InterPro" id="IPR014151">
    <property type="entry name" value="DNA_helicase_AddA"/>
</dbReference>
<feature type="domain" description="UvrD-like helicase C-terminal" evidence="18">
    <location>
        <begin position="513"/>
        <end position="790"/>
    </location>
</feature>
<keyword evidence="10" id="KW-0413">Isomerase</keyword>
<dbReference type="PROSITE" id="PS51198">
    <property type="entry name" value="UVRD_HELICASE_ATP_BIND"/>
    <property type="match status" value="1"/>
</dbReference>
<dbReference type="GO" id="GO:0004527">
    <property type="term" value="F:exonuclease activity"/>
    <property type="evidence" value="ECO:0007669"/>
    <property type="project" value="UniProtKB-KW"/>
</dbReference>
<dbReference type="EC" id="5.6.2.4" evidence="12"/>
<comment type="catalytic activity">
    <reaction evidence="14">
        <text>ATP + H2O = ADP + phosphate + H(+)</text>
        <dbReference type="Rhea" id="RHEA:13065"/>
        <dbReference type="ChEBI" id="CHEBI:15377"/>
        <dbReference type="ChEBI" id="CHEBI:15378"/>
        <dbReference type="ChEBI" id="CHEBI:30616"/>
        <dbReference type="ChEBI" id="CHEBI:43474"/>
        <dbReference type="ChEBI" id="CHEBI:456216"/>
        <dbReference type="EC" id="5.6.2.4"/>
    </reaction>
</comment>
<keyword evidence="20" id="KW-1185">Reference proteome</keyword>
<dbReference type="Gene3D" id="3.90.320.10">
    <property type="match status" value="1"/>
</dbReference>
<comment type="caution">
    <text evidence="19">The sequence shown here is derived from an EMBL/GenBank/DDBJ whole genome shotgun (WGS) entry which is preliminary data.</text>
</comment>
<evidence type="ECO:0000256" key="1">
    <source>
        <dbReference type="ARBA" id="ARBA00022722"/>
    </source>
</evidence>
<dbReference type="Gene3D" id="1.10.486.10">
    <property type="entry name" value="PCRA, domain 4"/>
    <property type="match status" value="1"/>
</dbReference>
<evidence type="ECO:0000256" key="10">
    <source>
        <dbReference type="ARBA" id="ARBA00023235"/>
    </source>
</evidence>
<evidence type="ECO:0000256" key="5">
    <source>
        <dbReference type="ARBA" id="ARBA00022806"/>
    </source>
</evidence>
<dbReference type="EMBL" id="JACEON010000019">
    <property type="protein sequence ID" value="MBA4613448.1"/>
    <property type="molecule type" value="Genomic_DNA"/>
</dbReference>
<dbReference type="InterPro" id="IPR011604">
    <property type="entry name" value="PDDEXK-like_dom_sf"/>
</dbReference>
<dbReference type="GO" id="GO:0000725">
    <property type="term" value="P:recombinational repair"/>
    <property type="evidence" value="ECO:0007669"/>
    <property type="project" value="TreeGrafter"/>
</dbReference>
<reference evidence="19 20" key="1">
    <citation type="submission" date="2020-07" db="EMBL/GenBank/DDBJ databases">
        <authorList>
            <person name="Li M."/>
        </authorList>
    </citation>
    <scope>NUCLEOTIDE SEQUENCE [LARGE SCALE GENOMIC DNA]</scope>
    <source>
        <strain evidence="19 20">DSM 23284</strain>
    </source>
</reference>
<evidence type="ECO:0000256" key="3">
    <source>
        <dbReference type="ARBA" id="ARBA00022763"/>
    </source>
</evidence>
<sequence>MTVMQIPAATRERQALAADPLRSAWVSANAGSGKTFVLARRVIRLLLAGTPPSRILCLTFTKAAASEMATRVFETLGTWTALDDAALAAELREVEGRPSTAEGLSRARHLFATALETPGGLKIQTIHAFCEALLHQFPLEANVAGHFSVLDDRQTADLLASARALVLRRAERDPASAMGRALAFLIREMPDKSVEDALAELVAKREALRAWIVDAGSLDAALAELRQSFDLTEEDRPDRIDARLSGETLIDAQRALAIAEALDTGSKTDKDRAVLLRAAAAEQNPAAWRELWFRVFLTKQLEPAKRLATKGVAEAYPEVMERLFDEQARLLDLLERRRAAHTLEGTEAALRLADAMLGAYERDKIRRGFLDFEDLIVRASNLLARSDAALWVQYKLDQGLDHILVDEAQDTSPHQWRVVKALAEEFFTGASANPRTRTLFAVGDEKQSIYSFQGAVPAYFAEMRRHFEERASEAGNAFSRVDLTLSFRSTPDVLSAVDTVFSDPAAYRGLSQGAEPPVHEAVRRNDPGRVELWPLEEVAEVEAPEDWTAPIDRMSADSPMLRLARKIAAEVRVWWRAGSADPEDVLVLVRKRGAFVEALTRALKQAGVPVAGSDRLVLNDHIAIADLIALGRFLLLPEDDLSLASVLKSPLFALTDADLYQLAREDDDRLRAGTLWQALTRAAEQDEVWDAVRRRIETWRARADFMPPFEFFSRLLSADGGRQQFRARLGSEVDDILDEFLALTLTFEQTGTPGMEGFLAWFAAAPTEIKRELNAARGVVRIMTVHGAKGLEAPLVILVDTGAAPVSAHHDPGFVKRPRGQDEGTPPALVWLPVKASRTGWHGEALEELRAAAAEEYRRLLYVAMTRAKDRLVVCGWAPVRGADPECWYSLVSRALDPDARDEEAPGGDVHRVWQRPGIVSPPPALGGRAAVAAGPQEEAAPRPDWLDKPAPGVRRTPRLQPSAAFEEMEGKDGVADVPARDRLADARATPSYPRERGRHLHRLLQALPDLPAEERRAAAGRYLAVNLPQDFADRAEQLAEEACAVLEDARFAAVFSERARAEVPVVGRISLADGTEVEVNGQIDRLCVTDDDVLIVDFKTNREVLADSSAAPLAYLTQLAVYRALLREIYPDKAVRAALLWTAGPCLMDVPASQLDAIFANLRKGGDHAIA</sequence>
<feature type="binding site" evidence="15">
    <location>
        <begin position="28"/>
        <end position="35"/>
    </location>
    <ligand>
        <name>ATP</name>
        <dbReference type="ChEBI" id="CHEBI:30616"/>
    </ligand>
</feature>
<keyword evidence="7 15" id="KW-0067">ATP-binding</keyword>
<dbReference type="Pfam" id="PF00580">
    <property type="entry name" value="UvrD-helicase"/>
    <property type="match status" value="1"/>
</dbReference>
<dbReference type="NCBIfam" id="TIGR02784">
    <property type="entry name" value="addA_alphas"/>
    <property type="match status" value="1"/>
</dbReference>
<evidence type="ECO:0000256" key="7">
    <source>
        <dbReference type="ARBA" id="ARBA00022840"/>
    </source>
</evidence>
<keyword evidence="1" id="KW-0540">Nuclease</keyword>
<keyword evidence="5 15" id="KW-0347">Helicase</keyword>
<proteinExistence type="predicted"/>
<keyword evidence="9" id="KW-0234">DNA repair</keyword>
<keyword evidence="2 15" id="KW-0547">Nucleotide-binding</keyword>
<evidence type="ECO:0000256" key="8">
    <source>
        <dbReference type="ARBA" id="ARBA00023125"/>
    </source>
</evidence>
<dbReference type="GO" id="GO:0005829">
    <property type="term" value="C:cytosol"/>
    <property type="evidence" value="ECO:0007669"/>
    <property type="project" value="TreeGrafter"/>
</dbReference>
<accession>A0A838XY38</accession>
<comment type="catalytic activity">
    <reaction evidence="11">
        <text>Couples ATP hydrolysis with the unwinding of duplex DNA by translocating in the 3'-5' direction.</text>
        <dbReference type="EC" id="5.6.2.4"/>
    </reaction>
</comment>
<keyword evidence="8" id="KW-0238">DNA-binding</keyword>
<evidence type="ECO:0000313" key="20">
    <source>
        <dbReference type="Proteomes" id="UP000559404"/>
    </source>
</evidence>
<dbReference type="AlphaFoldDB" id="A0A838XY38"/>
<dbReference type="SUPFAM" id="SSF52540">
    <property type="entry name" value="P-loop containing nucleoside triphosphate hydrolases"/>
    <property type="match status" value="1"/>
</dbReference>
<evidence type="ECO:0000256" key="12">
    <source>
        <dbReference type="ARBA" id="ARBA00034808"/>
    </source>
</evidence>
<dbReference type="Gene3D" id="3.40.50.300">
    <property type="entry name" value="P-loop containing nucleotide triphosphate hydrolases"/>
    <property type="match status" value="3"/>
</dbReference>
<dbReference type="InterPro" id="IPR014016">
    <property type="entry name" value="UvrD-like_ATP-bd"/>
</dbReference>
<gene>
    <name evidence="19" type="primary">addA</name>
    <name evidence="19" type="ORF">H1W37_17440</name>
</gene>
<evidence type="ECO:0000256" key="6">
    <source>
        <dbReference type="ARBA" id="ARBA00022839"/>
    </source>
</evidence>
<reference evidence="19 20" key="2">
    <citation type="submission" date="2020-08" db="EMBL/GenBank/DDBJ databases">
        <title>Stappia taiwanensis sp. nov., isolated from a coastal thermal spring.</title>
        <authorList>
            <person name="Kampfer P."/>
        </authorList>
    </citation>
    <scope>NUCLEOTIDE SEQUENCE [LARGE SCALE GENOMIC DNA]</scope>
    <source>
        <strain evidence="19 20">DSM 23284</strain>
    </source>
</reference>
<name>A0A838XY38_9HYPH</name>
<dbReference type="InterPro" id="IPR011335">
    <property type="entry name" value="Restrct_endonuc-II-like"/>
</dbReference>
<dbReference type="PROSITE" id="PS51217">
    <property type="entry name" value="UVRD_HELICASE_CTER"/>
    <property type="match status" value="1"/>
</dbReference>
<feature type="domain" description="UvrD-like helicase ATP-binding" evidence="17">
    <location>
        <begin position="7"/>
        <end position="490"/>
    </location>
</feature>
<evidence type="ECO:0000256" key="9">
    <source>
        <dbReference type="ARBA" id="ARBA00023204"/>
    </source>
</evidence>
<dbReference type="PANTHER" id="PTHR11070:SF2">
    <property type="entry name" value="ATP-DEPENDENT DNA HELICASE SRS2"/>
    <property type="match status" value="1"/>
</dbReference>
<evidence type="ECO:0000256" key="11">
    <source>
        <dbReference type="ARBA" id="ARBA00034617"/>
    </source>
</evidence>
<evidence type="ECO:0000256" key="13">
    <source>
        <dbReference type="ARBA" id="ARBA00034923"/>
    </source>
</evidence>
<dbReference type="InterPro" id="IPR000212">
    <property type="entry name" value="DNA_helicase_UvrD/REP"/>
</dbReference>
<evidence type="ECO:0000256" key="16">
    <source>
        <dbReference type="SAM" id="MobiDB-lite"/>
    </source>
</evidence>
<organism evidence="19 20">
    <name type="scientific">Stappia taiwanensis</name>
    <dbReference type="NCBI Taxonomy" id="992267"/>
    <lineage>
        <taxon>Bacteria</taxon>
        <taxon>Pseudomonadati</taxon>
        <taxon>Pseudomonadota</taxon>
        <taxon>Alphaproteobacteria</taxon>
        <taxon>Hyphomicrobiales</taxon>
        <taxon>Stappiaceae</taxon>
        <taxon>Stappia</taxon>
    </lineage>
</organism>
<dbReference type="SUPFAM" id="SSF52980">
    <property type="entry name" value="Restriction endonuclease-like"/>
    <property type="match status" value="1"/>
</dbReference>
<dbReference type="Pfam" id="PF12705">
    <property type="entry name" value="PDDEXK_1"/>
    <property type="match status" value="1"/>
</dbReference>
<keyword evidence="4 15" id="KW-0378">Hydrolase</keyword>
<evidence type="ECO:0000256" key="4">
    <source>
        <dbReference type="ARBA" id="ARBA00022801"/>
    </source>
</evidence>
<dbReference type="PANTHER" id="PTHR11070">
    <property type="entry name" value="UVRD / RECB / PCRA DNA HELICASE FAMILY MEMBER"/>
    <property type="match status" value="1"/>
</dbReference>
<dbReference type="GO" id="GO:0033202">
    <property type="term" value="C:DNA helicase complex"/>
    <property type="evidence" value="ECO:0007669"/>
    <property type="project" value="TreeGrafter"/>
</dbReference>
<feature type="compositionally biased region" description="Low complexity" evidence="16">
    <location>
        <begin position="930"/>
        <end position="939"/>
    </location>
</feature>
<dbReference type="Pfam" id="PF13361">
    <property type="entry name" value="UvrD_C"/>
    <property type="match status" value="1"/>
</dbReference>
<dbReference type="InterPro" id="IPR014017">
    <property type="entry name" value="DNA_helicase_UvrD-like_C"/>
</dbReference>
<evidence type="ECO:0000313" key="19">
    <source>
        <dbReference type="EMBL" id="MBA4613448.1"/>
    </source>
</evidence>
<keyword evidence="6" id="KW-0269">Exonuclease</keyword>